<keyword evidence="1" id="KW-0677">Repeat</keyword>
<dbReference type="OrthoDB" id="10263328at2759"/>
<protein>
    <submittedName>
        <fullName evidence="3">Karyopherin (Importin) beta 1</fullName>
    </submittedName>
</protein>
<dbReference type="InterPro" id="IPR016024">
    <property type="entry name" value="ARM-type_fold"/>
</dbReference>
<dbReference type="Gene3D" id="1.25.10.10">
    <property type="entry name" value="Leucine-rich Repeat Variant"/>
    <property type="match status" value="2"/>
</dbReference>
<reference evidence="3 4" key="1">
    <citation type="submission" date="2015-07" db="EMBL/GenBank/DDBJ databases">
        <title>The genome of Pseudoloma neurophilia, a relevant intracellular parasite of the zebrafish.</title>
        <authorList>
            <person name="Ndikumana S."/>
            <person name="Pelin A."/>
            <person name="Sanders J."/>
            <person name="Corradi N."/>
        </authorList>
    </citation>
    <scope>NUCLEOTIDE SEQUENCE [LARGE SCALE GENOMIC DNA]</scope>
    <source>
        <strain evidence="3 4">MK1</strain>
    </source>
</reference>
<sequence>MADPAHFSPDELEIEICRYLPFMTVPDPIKRGEAEKKINEMSRNTNFFYSLTNLYTKNPQKNMMVGILLRNALSATDITVKKQIEEKYYNSSYKQEIKEKLLKMSDEISLNCIARIGTLELIRFEWQNYFLECKDRSLILTCQYLKEYEYDFAPILEIIYKRLGTNFNLLLEVVEIFQGHLSDDLLQSLLRFCESNYNIEGLLKLFDNFFAQITNKEYFCDFITRQGQFQKKQDGQGSTNNSFNSSNQSAEEIWVDEEHLIQLFKILEKNEFFYEPLCLFEHLNSDDPRVVSNVEKILSNLLPKIVSRNDTLSANTRENIDKYLQENVNNKSFDKMIGCCPQISDVKYYQRFLENQSFWTFTRITEARFDQVVIYLPNIVQCALMAIEKEVNEEACTLIQTLARSVDGEMFENELSFCFIDILNSLIITSEKISYTEYSKRSAIFSTLIEIIKTCASQLKFGLEKLLFYLINKVKESLKIIDKLNENEFLILEDILTWYITLIEEILKRTAKEEYFESVYDIYYDILNIKKISSLMGDVYISLSALISQNSFFLGKMDEIVEFIVRDIKYRPGQDFYTFKAAHLLIGDISEVLSKGILKYSFLAELVITNLGSDCVQRSIKPILLSILSDLIFSLGTSFNYKDLACGMLKEIIDLDRSMDILFIDELRRSALILLDTLLLTFEEEVPVVLINMFITRIVEQDDRYHCTAQLVDLAIDFISVYGSEYQRPMMKNILYVGECAKKGKTDTLRSMIEQ</sequence>
<evidence type="ECO:0000256" key="1">
    <source>
        <dbReference type="ARBA" id="ARBA00022737"/>
    </source>
</evidence>
<dbReference type="VEuPathDB" id="MicrosporidiaDB:M153_5200003589"/>
<dbReference type="InterPro" id="IPR058584">
    <property type="entry name" value="IMB1_TNPO1-like_TPR"/>
</dbReference>
<evidence type="ECO:0000313" key="3">
    <source>
        <dbReference type="EMBL" id="KRH93855.1"/>
    </source>
</evidence>
<dbReference type="InterPro" id="IPR011989">
    <property type="entry name" value="ARM-like"/>
</dbReference>
<dbReference type="SUPFAM" id="SSF48371">
    <property type="entry name" value="ARM repeat"/>
    <property type="match status" value="1"/>
</dbReference>
<keyword evidence="4" id="KW-1185">Reference proteome</keyword>
<dbReference type="Proteomes" id="UP000051530">
    <property type="component" value="Unassembled WGS sequence"/>
</dbReference>
<gene>
    <name evidence="3" type="ORF">M153_5200003589</name>
</gene>
<evidence type="ECO:0000313" key="4">
    <source>
        <dbReference type="Proteomes" id="UP000051530"/>
    </source>
</evidence>
<evidence type="ECO:0000259" key="2">
    <source>
        <dbReference type="Pfam" id="PF25574"/>
    </source>
</evidence>
<feature type="domain" description="Importin subunit beta-1/Transportin-1-like TPR repeats" evidence="2">
    <location>
        <begin position="390"/>
        <end position="653"/>
    </location>
</feature>
<proteinExistence type="predicted"/>
<dbReference type="AlphaFoldDB" id="A0A0R0M343"/>
<name>A0A0R0M343_9MICR</name>
<dbReference type="Pfam" id="PF25574">
    <property type="entry name" value="TPR_IMB1"/>
    <property type="match status" value="1"/>
</dbReference>
<comment type="caution">
    <text evidence="3">The sequence shown here is derived from an EMBL/GenBank/DDBJ whole genome shotgun (WGS) entry which is preliminary data.</text>
</comment>
<dbReference type="EMBL" id="LGUB01000196">
    <property type="protein sequence ID" value="KRH93855.1"/>
    <property type="molecule type" value="Genomic_DNA"/>
</dbReference>
<organism evidence="3 4">
    <name type="scientific">Pseudoloma neurophilia</name>
    <dbReference type="NCBI Taxonomy" id="146866"/>
    <lineage>
        <taxon>Eukaryota</taxon>
        <taxon>Fungi</taxon>
        <taxon>Fungi incertae sedis</taxon>
        <taxon>Microsporidia</taxon>
        <taxon>Pseudoloma</taxon>
    </lineage>
</organism>
<accession>A0A0R0M343</accession>